<dbReference type="PROSITE" id="PS50280">
    <property type="entry name" value="SET"/>
    <property type="match status" value="1"/>
</dbReference>
<name>A0A4Y7T9V7_COPMI</name>
<feature type="region of interest" description="Disordered" evidence="1">
    <location>
        <begin position="1"/>
        <end position="21"/>
    </location>
</feature>
<sequence>MTSPSLPPPSPSPSTPTPPSPSPCFYGVLPTPYGGRGAFAKARIPKNTTILQCDGPYASVVLRKFRKEVCAWCFAWCFESAEGRKSSWSVRLDIVDGEVGPGGQKGKGGGGVIWTPWFCREGCRGDWVREYFWCGEESGSESLVALMNTLEKTLVAYRTAKSRPKSQPASTSVPPPHPFTFLDTWTSADVSESSIDSAWKMAEILASNLKKPSKILEVLEEWNAASAEDPRELLTEFEADCARFVLDGIVRQALQTQVAIAVTASPHTALGSTLAIDLHSGSTAATLPNAKPTGLWQDLLHLQNNELQHIRSKPYMLGVFIRVYLFLQYIVRTAKPAQRKRREGQVFGLNGNTAFIKRPAFLETLGMFLEATDSVRAILARDHGNVFGIWEKGLPHSEDGGREGEREGSGDDGEMFGWGMYVFGSYFNHDCTPTVRKQQHGRSLHFVTTRDVEEGEELCINYIDVSMNNGVVSRNAELSKEWFFECGCKRCRRERDE</sequence>
<dbReference type="PANTHER" id="PTHR12197:SF294">
    <property type="entry name" value="POTENTIAL PROTEIN LYSINE METHYLTRANSFERASE SET6"/>
    <property type="match status" value="1"/>
</dbReference>
<dbReference type="InterPro" id="IPR001214">
    <property type="entry name" value="SET_dom"/>
</dbReference>
<keyword evidence="4" id="KW-1185">Reference proteome</keyword>
<dbReference type="Proteomes" id="UP000298030">
    <property type="component" value="Unassembled WGS sequence"/>
</dbReference>
<comment type="caution">
    <text evidence="3">The sequence shown here is derived from an EMBL/GenBank/DDBJ whole genome shotgun (WGS) entry which is preliminary data.</text>
</comment>
<dbReference type="Gene3D" id="2.170.270.10">
    <property type="entry name" value="SET domain"/>
    <property type="match status" value="1"/>
</dbReference>
<organism evidence="3 4">
    <name type="scientific">Coprinellus micaceus</name>
    <name type="common">Glistening ink-cap mushroom</name>
    <name type="synonym">Coprinus micaceus</name>
    <dbReference type="NCBI Taxonomy" id="71717"/>
    <lineage>
        <taxon>Eukaryota</taxon>
        <taxon>Fungi</taxon>
        <taxon>Dikarya</taxon>
        <taxon>Basidiomycota</taxon>
        <taxon>Agaricomycotina</taxon>
        <taxon>Agaricomycetes</taxon>
        <taxon>Agaricomycetidae</taxon>
        <taxon>Agaricales</taxon>
        <taxon>Agaricineae</taxon>
        <taxon>Psathyrellaceae</taxon>
        <taxon>Coprinellus</taxon>
    </lineage>
</organism>
<evidence type="ECO:0000313" key="3">
    <source>
        <dbReference type="EMBL" id="TEB30900.1"/>
    </source>
</evidence>
<dbReference type="Pfam" id="PF00856">
    <property type="entry name" value="SET"/>
    <property type="match status" value="1"/>
</dbReference>
<dbReference type="PANTHER" id="PTHR12197">
    <property type="entry name" value="HISTONE-LYSINE N-METHYLTRANSFERASE SMYD"/>
    <property type="match status" value="1"/>
</dbReference>
<dbReference type="EMBL" id="QPFP01000021">
    <property type="protein sequence ID" value="TEB30900.1"/>
    <property type="molecule type" value="Genomic_DNA"/>
</dbReference>
<dbReference type="STRING" id="71717.A0A4Y7T9V7"/>
<reference evidence="3 4" key="1">
    <citation type="journal article" date="2019" name="Nat. Ecol. Evol.">
        <title>Megaphylogeny resolves global patterns of mushroom evolution.</title>
        <authorList>
            <person name="Varga T."/>
            <person name="Krizsan K."/>
            <person name="Foldi C."/>
            <person name="Dima B."/>
            <person name="Sanchez-Garcia M."/>
            <person name="Sanchez-Ramirez S."/>
            <person name="Szollosi G.J."/>
            <person name="Szarkandi J.G."/>
            <person name="Papp V."/>
            <person name="Albert L."/>
            <person name="Andreopoulos W."/>
            <person name="Angelini C."/>
            <person name="Antonin V."/>
            <person name="Barry K.W."/>
            <person name="Bougher N.L."/>
            <person name="Buchanan P."/>
            <person name="Buyck B."/>
            <person name="Bense V."/>
            <person name="Catcheside P."/>
            <person name="Chovatia M."/>
            <person name="Cooper J."/>
            <person name="Damon W."/>
            <person name="Desjardin D."/>
            <person name="Finy P."/>
            <person name="Geml J."/>
            <person name="Haridas S."/>
            <person name="Hughes K."/>
            <person name="Justo A."/>
            <person name="Karasinski D."/>
            <person name="Kautmanova I."/>
            <person name="Kiss B."/>
            <person name="Kocsube S."/>
            <person name="Kotiranta H."/>
            <person name="LaButti K.M."/>
            <person name="Lechner B.E."/>
            <person name="Liimatainen K."/>
            <person name="Lipzen A."/>
            <person name="Lukacs Z."/>
            <person name="Mihaltcheva S."/>
            <person name="Morgado L.N."/>
            <person name="Niskanen T."/>
            <person name="Noordeloos M.E."/>
            <person name="Ohm R.A."/>
            <person name="Ortiz-Santana B."/>
            <person name="Ovrebo C."/>
            <person name="Racz N."/>
            <person name="Riley R."/>
            <person name="Savchenko A."/>
            <person name="Shiryaev A."/>
            <person name="Soop K."/>
            <person name="Spirin V."/>
            <person name="Szebenyi C."/>
            <person name="Tomsovsky M."/>
            <person name="Tulloss R.E."/>
            <person name="Uehling J."/>
            <person name="Grigoriev I.V."/>
            <person name="Vagvolgyi C."/>
            <person name="Papp T."/>
            <person name="Martin F.M."/>
            <person name="Miettinen O."/>
            <person name="Hibbett D.S."/>
            <person name="Nagy L.G."/>
        </authorList>
    </citation>
    <scope>NUCLEOTIDE SEQUENCE [LARGE SCALE GENOMIC DNA]</scope>
    <source>
        <strain evidence="3 4">FP101781</strain>
    </source>
</reference>
<dbReference type="SUPFAM" id="SSF82199">
    <property type="entry name" value="SET domain"/>
    <property type="match status" value="1"/>
</dbReference>
<dbReference type="SMART" id="SM00317">
    <property type="entry name" value="SET"/>
    <property type="match status" value="1"/>
</dbReference>
<evidence type="ECO:0000256" key="1">
    <source>
        <dbReference type="SAM" id="MobiDB-lite"/>
    </source>
</evidence>
<evidence type="ECO:0000259" key="2">
    <source>
        <dbReference type="PROSITE" id="PS50280"/>
    </source>
</evidence>
<evidence type="ECO:0000313" key="4">
    <source>
        <dbReference type="Proteomes" id="UP000298030"/>
    </source>
</evidence>
<dbReference type="CDD" id="cd20071">
    <property type="entry name" value="SET_SMYD"/>
    <property type="match status" value="1"/>
</dbReference>
<gene>
    <name evidence="3" type="ORF">FA13DRAFT_501829</name>
</gene>
<dbReference type="AlphaFoldDB" id="A0A4Y7T9V7"/>
<protein>
    <submittedName>
        <fullName evidence="3">SET domain-containing protein</fullName>
    </submittedName>
</protein>
<dbReference type="OrthoDB" id="1028014at2759"/>
<proteinExistence type="predicted"/>
<dbReference type="InterPro" id="IPR050869">
    <property type="entry name" value="H3K4_H4K5_MeTrfase"/>
</dbReference>
<accession>A0A4Y7T9V7</accession>
<dbReference type="InterPro" id="IPR046341">
    <property type="entry name" value="SET_dom_sf"/>
</dbReference>
<dbReference type="GO" id="GO:0005634">
    <property type="term" value="C:nucleus"/>
    <property type="evidence" value="ECO:0007669"/>
    <property type="project" value="TreeGrafter"/>
</dbReference>
<feature type="domain" description="SET" evidence="2">
    <location>
        <begin position="21"/>
        <end position="463"/>
    </location>
</feature>